<proteinExistence type="predicted"/>
<reference evidence="2" key="1">
    <citation type="submission" date="2018-11" db="EMBL/GenBank/DDBJ databases">
        <authorList>
            <consortium name="Pathogen Informatics"/>
        </authorList>
    </citation>
    <scope>NUCLEOTIDE SEQUENCE</scope>
</reference>
<evidence type="ECO:0000313" key="2">
    <source>
        <dbReference type="EMBL" id="VEL15873.1"/>
    </source>
</evidence>
<evidence type="ECO:0000313" key="3">
    <source>
        <dbReference type="Proteomes" id="UP000784294"/>
    </source>
</evidence>
<gene>
    <name evidence="2" type="ORF">PXEA_LOCUS9313</name>
</gene>
<keyword evidence="3" id="KW-1185">Reference proteome</keyword>
<sequence>MIRSSANRELAILMTQSAYPGPWKTDSASDYPHCSSSLSPPPVRSLISKAWTSSSGSKPRRKSGLPVWSIFSEPEQVRQPERQLPETYFHEIGNTGDEMNKEGLVTPICNVASTRWFAYPIYRPVSCI</sequence>
<name>A0A3S5CF14_9PLAT</name>
<protein>
    <submittedName>
        <fullName evidence="2">Uncharacterized protein</fullName>
    </submittedName>
</protein>
<feature type="region of interest" description="Disordered" evidence="1">
    <location>
        <begin position="19"/>
        <end position="41"/>
    </location>
</feature>
<dbReference type="AlphaFoldDB" id="A0A3S5CF14"/>
<accession>A0A3S5CF14</accession>
<dbReference type="Proteomes" id="UP000784294">
    <property type="component" value="Unassembled WGS sequence"/>
</dbReference>
<comment type="caution">
    <text evidence="2">The sequence shown here is derived from an EMBL/GenBank/DDBJ whole genome shotgun (WGS) entry which is preliminary data.</text>
</comment>
<organism evidence="2 3">
    <name type="scientific">Protopolystoma xenopodis</name>
    <dbReference type="NCBI Taxonomy" id="117903"/>
    <lineage>
        <taxon>Eukaryota</taxon>
        <taxon>Metazoa</taxon>
        <taxon>Spiralia</taxon>
        <taxon>Lophotrochozoa</taxon>
        <taxon>Platyhelminthes</taxon>
        <taxon>Monogenea</taxon>
        <taxon>Polyopisthocotylea</taxon>
        <taxon>Polystomatidea</taxon>
        <taxon>Polystomatidae</taxon>
        <taxon>Protopolystoma</taxon>
    </lineage>
</organism>
<evidence type="ECO:0000256" key="1">
    <source>
        <dbReference type="SAM" id="MobiDB-lite"/>
    </source>
</evidence>
<dbReference type="EMBL" id="CAAALY010026260">
    <property type="protein sequence ID" value="VEL15873.1"/>
    <property type="molecule type" value="Genomic_DNA"/>
</dbReference>